<reference evidence="5" key="1">
    <citation type="submission" date="2016-10" db="EMBL/GenBank/DDBJ databases">
        <authorList>
            <person name="Varghese N."/>
            <person name="Submissions S."/>
        </authorList>
    </citation>
    <scope>NUCLEOTIDE SEQUENCE [LARGE SCALE GENOMIC DNA]</scope>
    <source>
        <strain evidence="5">DSM 22620</strain>
    </source>
</reference>
<evidence type="ECO:0000313" key="5">
    <source>
        <dbReference type="Proteomes" id="UP000199480"/>
    </source>
</evidence>
<feature type="transmembrane region" description="Helical" evidence="1">
    <location>
        <begin position="521"/>
        <end position="541"/>
    </location>
</feature>
<dbReference type="Gene3D" id="2.60.40.740">
    <property type="match status" value="1"/>
</dbReference>
<dbReference type="InterPro" id="IPR041033">
    <property type="entry name" value="SpaA_PFL_dom_1"/>
</dbReference>
<keyword evidence="2" id="KW-0732">Signal</keyword>
<feature type="domain" description="SpaA-like prealbumin fold" evidence="3">
    <location>
        <begin position="372"/>
        <end position="447"/>
    </location>
</feature>
<evidence type="ECO:0000256" key="2">
    <source>
        <dbReference type="SAM" id="SignalP"/>
    </source>
</evidence>
<dbReference type="Pfam" id="PF17802">
    <property type="entry name" value="SpaA"/>
    <property type="match status" value="1"/>
</dbReference>
<keyword evidence="1" id="KW-0472">Membrane</keyword>
<gene>
    <name evidence="4" type="ORF">SAMN04489857_0156</name>
</gene>
<feature type="signal peptide" evidence="2">
    <location>
        <begin position="1"/>
        <end position="48"/>
    </location>
</feature>
<proteinExistence type="predicted"/>
<dbReference type="RefSeq" id="WP_090861195.1">
    <property type="nucleotide sequence ID" value="NZ_LT629759.1"/>
</dbReference>
<dbReference type="GO" id="GO:0005975">
    <property type="term" value="P:carbohydrate metabolic process"/>
    <property type="evidence" value="ECO:0007669"/>
    <property type="project" value="UniProtKB-ARBA"/>
</dbReference>
<protein>
    <submittedName>
        <fullName evidence="4">Fimbrial isopeptide formation D2 domain-containing protein</fullName>
    </submittedName>
</protein>
<keyword evidence="1" id="KW-0812">Transmembrane</keyword>
<name>A0A1H1KSB7_9ACTN</name>
<feature type="chain" id="PRO_5009252727" evidence="2">
    <location>
        <begin position="49"/>
        <end position="550"/>
    </location>
</feature>
<sequence length="550" mass="56757">MAISKAIRSLAIRNAAQRNLAIRNVVRTMVLAACALVLALAAPATALAGEVTVTGDNATDYLAYQVFSADVANGKASNLAWGSAAARDAAAKAGAPTATAQDAADWIDANLSDGNSVGYALASALMEGGATPARLTAGKAATLQNGYWLIVADESALGERQSGTAPVFVLVGDGSRSVKPKSAVPTVTKHVQENSTSAWQKAADATVGDDVLWRLEATVPAGVQGYTSYDVTFADTMSAGLDPGKVASSARVYARAGTGSAWVKSTADVPATGEKNAAGWQDVTAQCTIDVTGQNFTVKSPNLVATLGADALKAGGAQVCVIYNAPLNQKCNHGAAKGNPNEVVLKYPKSPFSYQEYLSTPKDDATAYTWDVLLTKRSSAGDAVLSGAVLGVTDPQGRHLAQDGSWHRSGRTVTTNARGQVRLSGVDSGTYRVSEARAPEGYRRFEGTRKLVLTVTGLDVRQVASAHPTLTIQAESPLRADSVSASTSLAQASILNTPTTTVPPTSRGGNGIVKTGDLVNLAPVALLALAGAGLAVMGLRVRRRGEKNHR</sequence>
<accession>A0A1H1KSB7</accession>
<organism evidence="4 5">
    <name type="scientific">Parafannyhessea umbonata</name>
    <dbReference type="NCBI Taxonomy" id="604330"/>
    <lineage>
        <taxon>Bacteria</taxon>
        <taxon>Bacillati</taxon>
        <taxon>Actinomycetota</taxon>
        <taxon>Coriobacteriia</taxon>
        <taxon>Coriobacteriales</taxon>
        <taxon>Atopobiaceae</taxon>
        <taxon>Parafannyhessea</taxon>
    </lineage>
</organism>
<dbReference type="Proteomes" id="UP000199480">
    <property type="component" value="Chromosome I"/>
</dbReference>
<dbReference type="InterPro" id="IPR026466">
    <property type="entry name" value="Fim_isopep_form_D2_dom"/>
</dbReference>
<dbReference type="InterPro" id="IPR013783">
    <property type="entry name" value="Ig-like_fold"/>
</dbReference>
<dbReference type="NCBIfam" id="TIGR04226">
    <property type="entry name" value="RrgB_K2N_iso_D2"/>
    <property type="match status" value="1"/>
</dbReference>
<evidence type="ECO:0000256" key="1">
    <source>
        <dbReference type="SAM" id="Phobius"/>
    </source>
</evidence>
<evidence type="ECO:0000259" key="3">
    <source>
        <dbReference type="Pfam" id="PF17802"/>
    </source>
</evidence>
<dbReference type="EMBL" id="LT629759">
    <property type="protein sequence ID" value="SDR64997.1"/>
    <property type="molecule type" value="Genomic_DNA"/>
</dbReference>
<dbReference type="Gene3D" id="2.60.40.10">
    <property type="entry name" value="Immunoglobulins"/>
    <property type="match status" value="1"/>
</dbReference>
<dbReference type="OrthoDB" id="3193155at2"/>
<dbReference type="AlphaFoldDB" id="A0A1H1KSB7"/>
<dbReference type="GeneID" id="78499536"/>
<evidence type="ECO:0000313" key="4">
    <source>
        <dbReference type="EMBL" id="SDR64997.1"/>
    </source>
</evidence>
<keyword evidence="1" id="KW-1133">Transmembrane helix</keyword>